<keyword evidence="2" id="KW-1185">Reference proteome</keyword>
<sequence length="64" mass="7224">MVEALAFKHDARKRQRTCASERVVDGIAVSLADFRKSRSELKRHSSLLLPQFTALSILQGRVDN</sequence>
<dbReference type="Proteomes" id="UP000039324">
    <property type="component" value="Unassembled WGS sequence"/>
</dbReference>
<dbReference type="AlphaFoldDB" id="A0A0G4IVK4"/>
<gene>
    <name evidence="1" type="ORF">PBRA_001289</name>
</gene>
<dbReference type="EMBL" id="CDSF01000090">
    <property type="protein sequence ID" value="CEO99383.1"/>
    <property type="molecule type" value="Genomic_DNA"/>
</dbReference>
<organism evidence="1 2">
    <name type="scientific">Plasmodiophora brassicae</name>
    <name type="common">Clubroot disease agent</name>
    <dbReference type="NCBI Taxonomy" id="37360"/>
    <lineage>
        <taxon>Eukaryota</taxon>
        <taxon>Sar</taxon>
        <taxon>Rhizaria</taxon>
        <taxon>Endomyxa</taxon>
        <taxon>Phytomyxea</taxon>
        <taxon>Plasmodiophorida</taxon>
        <taxon>Plasmodiophoridae</taxon>
        <taxon>Plasmodiophora</taxon>
    </lineage>
</organism>
<evidence type="ECO:0000313" key="1">
    <source>
        <dbReference type="EMBL" id="CEO99383.1"/>
    </source>
</evidence>
<name>A0A0G4IVK4_PLABS</name>
<proteinExistence type="predicted"/>
<accession>A0A0G4IVK4</accession>
<protein>
    <submittedName>
        <fullName evidence="1">Uncharacterized protein</fullName>
    </submittedName>
</protein>
<reference evidence="1 2" key="1">
    <citation type="submission" date="2015-02" db="EMBL/GenBank/DDBJ databases">
        <authorList>
            <person name="Chooi Y.-H."/>
        </authorList>
    </citation>
    <scope>NUCLEOTIDE SEQUENCE [LARGE SCALE GENOMIC DNA]</scope>
    <source>
        <strain evidence="1">E3</strain>
    </source>
</reference>
<evidence type="ECO:0000313" key="2">
    <source>
        <dbReference type="Proteomes" id="UP000039324"/>
    </source>
</evidence>